<feature type="region of interest" description="Disordered" evidence="1">
    <location>
        <begin position="1"/>
        <end position="67"/>
    </location>
</feature>
<keyword evidence="3" id="KW-1185">Reference proteome</keyword>
<dbReference type="AlphaFoldDB" id="A0AAE1U560"/>
<evidence type="ECO:0000313" key="2">
    <source>
        <dbReference type="EMBL" id="KAK4310322.1"/>
    </source>
</evidence>
<evidence type="ECO:0000256" key="1">
    <source>
        <dbReference type="SAM" id="MobiDB-lite"/>
    </source>
</evidence>
<organism evidence="2 3">
    <name type="scientific">Petrolisthes manimaculis</name>
    <dbReference type="NCBI Taxonomy" id="1843537"/>
    <lineage>
        <taxon>Eukaryota</taxon>
        <taxon>Metazoa</taxon>
        <taxon>Ecdysozoa</taxon>
        <taxon>Arthropoda</taxon>
        <taxon>Crustacea</taxon>
        <taxon>Multicrustacea</taxon>
        <taxon>Malacostraca</taxon>
        <taxon>Eumalacostraca</taxon>
        <taxon>Eucarida</taxon>
        <taxon>Decapoda</taxon>
        <taxon>Pleocyemata</taxon>
        <taxon>Anomura</taxon>
        <taxon>Galatheoidea</taxon>
        <taxon>Porcellanidae</taxon>
        <taxon>Petrolisthes</taxon>
    </lineage>
</organism>
<evidence type="ECO:0000313" key="3">
    <source>
        <dbReference type="Proteomes" id="UP001292094"/>
    </source>
</evidence>
<comment type="caution">
    <text evidence="2">The sequence shown here is derived from an EMBL/GenBank/DDBJ whole genome shotgun (WGS) entry which is preliminary data.</text>
</comment>
<dbReference type="EMBL" id="JAWZYT010001649">
    <property type="protein sequence ID" value="KAK4310322.1"/>
    <property type="molecule type" value="Genomic_DNA"/>
</dbReference>
<dbReference type="Proteomes" id="UP001292094">
    <property type="component" value="Unassembled WGS sequence"/>
</dbReference>
<protein>
    <submittedName>
        <fullName evidence="2">Uncharacterized protein</fullName>
    </submittedName>
</protein>
<feature type="compositionally biased region" description="Basic and acidic residues" evidence="1">
    <location>
        <begin position="31"/>
        <end position="64"/>
    </location>
</feature>
<sequence length="113" mass="13368">MKEDREDDEEREDRIDEEREVREDDEERENYEDRKGRKDDEESEDRENKTEGAETRKTCTREGELGDMDELTTQIYQRLPFSAITVFPISLKNIYIKKLCVEENMGKGKGAIA</sequence>
<feature type="compositionally biased region" description="Acidic residues" evidence="1">
    <location>
        <begin position="1"/>
        <end position="11"/>
    </location>
</feature>
<name>A0AAE1U560_9EUCA</name>
<feature type="compositionally biased region" description="Basic and acidic residues" evidence="1">
    <location>
        <begin position="12"/>
        <end position="22"/>
    </location>
</feature>
<proteinExistence type="predicted"/>
<accession>A0AAE1U560</accession>
<gene>
    <name evidence="2" type="ORF">Pmani_018140</name>
</gene>
<reference evidence="2" key="1">
    <citation type="submission" date="2023-11" db="EMBL/GenBank/DDBJ databases">
        <title>Genome assemblies of two species of porcelain crab, Petrolisthes cinctipes and Petrolisthes manimaculis (Anomura: Porcellanidae).</title>
        <authorList>
            <person name="Angst P."/>
        </authorList>
    </citation>
    <scope>NUCLEOTIDE SEQUENCE</scope>
    <source>
        <strain evidence="2">PB745_02</strain>
        <tissue evidence="2">Gill</tissue>
    </source>
</reference>